<evidence type="ECO:0000256" key="5">
    <source>
        <dbReference type="ARBA" id="ARBA00022801"/>
    </source>
</evidence>
<dbReference type="InterPro" id="IPR006199">
    <property type="entry name" value="LexA_DNA-bd_dom"/>
</dbReference>
<keyword evidence="10 12" id="KW-0234">DNA repair</keyword>
<comment type="function">
    <text evidence="12">Represses a number of genes involved in the response to DNA damage (SOS response), including recA and lexA. In the presence of single-stranded DNA, RecA interacts with LexA causing an autocatalytic cleavage which disrupts the DNA-binding part of LexA, leading to derepression of the SOS regulon and eventually DNA repair.</text>
</comment>
<dbReference type="SUPFAM" id="SSF46785">
    <property type="entry name" value="Winged helix' DNA-binding domain"/>
    <property type="match status" value="1"/>
</dbReference>
<evidence type="ECO:0000256" key="11">
    <source>
        <dbReference type="ARBA" id="ARBA00023236"/>
    </source>
</evidence>
<name>A0ABQ5PXR1_9BACT</name>
<keyword evidence="7 12" id="KW-0805">Transcription regulation</keyword>
<feature type="domain" description="Peptidase S24/S26A/S26B/S26C" evidence="14">
    <location>
        <begin position="96"/>
        <end position="211"/>
    </location>
</feature>
<keyword evidence="2 12" id="KW-0678">Repressor</keyword>
<feature type="site" description="Cleavage; by autolysis" evidence="12">
    <location>
        <begin position="103"/>
        <end position="104"/>
    </location>
</feature>
<dbReference type="RefSeq" id="WP_285607918.1">
    <property type="nucleotide sequence ID" value="NZ_BSDC01000001.1"/>
</dbReference>
<feature type="active site" description="For autocatalytic cleavage activity" evidence="12">
    <location>
        <position position="176"/>
    </location>
</feature>
<evidence type="ECO:0000256" key="4">
    <source>
        <dbReference type="ARBA" id="ARBA00022763"/>
    </source>
</evidence>
<evidence type="ECO:0000256" key="9">
    <source>
        <dbReference type="ARBA" id="ARBA00023163"/>
    </source>
</evidence>
<keyword evidence="17" id="KW-1185">Reference proteome</keyword>
<dbReference type="InterPro" id="IPR006200">
    <property type="entry name" value="LexA"/>
</dbReference>
<dbReference type="NCBIfam" id="TIGR00498">
    <property type="entry name" value="lexA"/>
    <property type="match status" value="1"/>
</dbReference>
<dbReference type="Pfam" id="PF00717">
    <property type="entry name" value="Peptidase_S24"/>
    <property type="match status" value="1"/>
</dbReference>
<feature type="domain" description="LexA repressor DNA-binding" evidence="15">
    <location>
        <begin position="4"/>
        <end position="64"/>
    </location>
</feature>
<dbReference type="InterPro" id="IPR015927">
    <property type="entry name" value="Peptidase_S24_S26A/B/C"/>
</dbReference>
<evidence type="ECO:0000256" key="10">
    <source>
        <dbReference type="ARBA" id="ARBA00023204"/>
    </source>
</evidence>
<feature type="active site" description="For autocatalytic cleavage activity" evidence="12">
    <location>
        <position position="138"/>
    </location>
</feature>
<evidence type="ECO:0000313" key="17">
    <source>
        <dbReference type="Proteomes" id="UP001165044"/>
    </source>
</evidence>
<comment type="catalytic activity">
    <reaction evidence="12">
        <text>Hydrolysis of Ala-|-Gly bond in repressor LexA.</text>
        <dbReference type="EC" id="3.4.21.88"/>
    </reaction>
</comment>
<protein>
    <recommendedName>
        <fullName evidence="12">LexA repressor</fullName>
        <ecNumber evidence="12">3.4.21.88</ecNumber>
    </recommendedName>
</protein>
<evidence type="ECO:0000259" key="14">
    <source>
        <dbReference type="Pfam" id="PF00717"/>
    </source>
</evidence>
<evidence type="ECO:0000256" key="8">
    <source>
        <dbReference type="ARBA" id="ARBA00023125"/>
    </source>
</evidence>
<evidence type="ECO:0000256" key="1">
    <source>
        <dbReference type="ARBA" id="ARBA00007484"/>
    </source>
</evidence>
<dbReference type="PRINTS" id="PR00726">
    <property type="entry name" value="LEXASERPTASE"/>
</dbReference>
<sequence length="217" mass="23974">MKASDLTKRQQAVLKFIRTFVQDEGRSPTLAEIAKGVGSSAVSTIHKHVQHLMDKGFLVRSHGKGNNLVVAAGPVMEEAAPRAERNEPASPVRIFPFCGDVAAGSPILPESRALPIEVPNSIHRQRDELFVLRVRGDSMVDDAILDGDLVVLQRKGEYRNGDRVVALIDQEEVTLKEFRRDAKGVWLIPHNPELQPRCYAPQNIDIQGVLVGVMRSC</sequence>
<evidence type="ECO:0000256" key="13">
    <source>
        <dbReference type="RuleBase" id="RU003991"/>
    </source>
</evidence>
<dbReference type="HAMAP" id="MF_00015">
    <property type="entry name" value="LexA"/>
    <property type="match status" value="1"/>
</dbReference>
<dbReference type="InterPro" id="IPR036286">
    <property type="entry name" value="LexA/Signal_pep-like_sf"/>
</dbReference>
<evidence type="ECO:0000259" key="15">
    <source>
        <dbReference type="Pfam" id="PF01726"/>
    </source>
</evidence>
<dbReference type="Pfam" id="PF01726">
    <property type="entry name" value="LexA_DNA_bind"/>
    <property type="match status" value="1"/>
</dbReference>
<proteinExistence type="inferred from homology"/>
<keyword evidence="4 12" id="KW-0227">DNA damage</keyword>
<comment type="subunit">
    <text evidence="12">Homodimer.</text>
</comment>
<dbReference type="CDD" id="cd06529">
    <property type="entry name" value="S24_LexA-like"/>
    <property type="match status" value="1"/>
</dbReference>
<evidence type="ECO:0000256" key="2">
    <source>
        <dbReference type="ARBA" id="ARBA00022491"/>
    </source>
</evidence>
<dbReference type="SUPFAM" id="SSF51306">
    <property type="entry name" value="LexA/Signal peptidase"/>
    <property type="match status" value="1"/>
</dbReference>
<feature type="DNA-binding region" description="H-T-H motif" evidence="12">
    <location>
        <begin position="30"/>
        <end position="50"/>
    </location>
</feature>
<dbReference type="PANTHER" id="PTHR33516">
    <property type="entry name" value="LEXA REPRESSOR"/>
    <property type="match status" value="1"/>
</dbReference>
<dbReference type="PANTHER" id="PTHR33516:SF2">
    <property type="entry name" value="LEXA REPRESSOR-RELATED"/>
    <property type="match status" value="1"/>
</dbReference>
<keyword evidence="5 12" id="KW-0378">Hydrolase</keyword>
<dbReference type="InterPro" id="IPR036388">
    <property type="entry name" value="WH-like_DNA-bd_sf"/>
</dbReference>
<reference evidence="16" key="1">
    <citation type="journal article" date="2023" name="Antonie Van Leeuwenhoek">
        <title>Mesoterricola silvestris gen. nov., sp. nov., Mesoterricola sediminis sp. nov., Geothrix oryzae sp. nov., Geothrix edaphica sp. nov., Geothrix rubra sp. nov., and Geothrix limicola sp. nov., six novel members of Acidobacteriota isolated from soils.</title>
        <authorList>
            <person name="Itoh H."/>
            <person name="Sugisawa Y."/>
            <person name="Mise K."/>
            <person name="Xu Z."/>
            <person name="Kuniyasu M."/>
            <person name="Ushijima N."/>
            <person name="Kawano K."/>
            <person name="Kobayashi E."/>
            <person name="Shiratori Y."/>
            <person name="Masuda Y."/>
            <person name="Senoo K."/>
        </authorList>
    </citation>
    <scope>NUCLEOTIDE SEQUENCE</scope>
    <source>
        <strain evidence="16">Red802</strain>
    </source>
</reference>
<organism evidence="16 17">
    <name type="scientific">Geothrix edaphica</name>
    <dbReference type="NCBI Taxonomy" id="2927976"/>
    <lineage>
        <taxon>Bacteria</taxon>
        <taxon>Pseudomonadati</taxon>
        <taxon>Acidobacteriota</taxon>
        <taxon>Holophagae</taxon>
        <taxon>Holophagales</taxon>
        <taxon>Holophagaceae</taxon>
        <taxon>Geothrix</taxon>
    </lineage>
</organism>
<gene>
    <name evidence="12" type="primary">lexA</name>
    <name evidence="16" type="ORF">GETHED_14420</name>
</gene>
<dbReference type="InterPro" id="IPR036390">
    <property type="entry name" value="WH_DNA-bd_sf"/>
</dbReference>
<dbReference type="InterPro" id="IPR050077">
    <property type="entry name" value="LexA_repressor"/>
</dbReference>
<evidence type="ECO:0000256" key="7">
    <source>
        <dbReference type="ARBA" id="ARBA00023015"/>
    </source>
</evidence>
<evidence type="ECO:0000256" key="6">
    <source>
        <dbReference type="ARBA" id="ARBA00022813"/>
    </source>
</evidence>
<keyword evidence="3 12" id="KW-0235">DNA replication</keyword>
<keyword evidence="9 12" id="KW-0804">Transcription</keyword>
<evidence type="ECO:0000313" key="16">
    <source>
        <dbReference type="EMBL" id="GLH67078.1"/>
    </source>
</evidence>
<comment type="caution">
    <text evidence="16">The sequence shown here is derived from an EMBL/GenBank/DDBJ whole genome shotgun (WGS) entry which is preliminary data.</text>
</comment>
<keyword evidence="11 12" id="KW-0742">SOS response</keyword>
<dbReference type="EMBL" id="BSDC01000001">
    <property type="protein sequence ID" value="GLH67078.1"/>
    <property type="molecule type" value="Genomic_DNA"/>
</dbReference>
<evidence type="ECO:0000256" key="3">
    <source>
        <dbReference type="ARBA" id="ARBA00022705"/>
    </source>
</evidence>
<dbReference type="EC" id="3.4.21.88" evidence="12"/>
<comment type="similarity">
    <text evidence="1 12 13">Belongs to the peptidase S24 family.</text>
</comment>
<keyword evidence="6 12" id="KW-0068">Autocatalytic cleavage</keyword>
<dbReference type="Proteomes" id="UP001165044">
    <property type="component" value="Unassembled WGS sequence"/>
</dbReference>
<dbReference type="InterPro" id="IPR039418">
    <property type="entry name" value="LexA-like"/>
</dbReference>
<dbReference type="Gene3D" id="1.10.10.10">
    <property type="entry name" value="Winged helix-like DNA-binding domain superfamily/Winged helix DNA-binding domain"/>
    <property type="match status" value="1"/>
</dbReference>
<keyword evidence="8 12" id="KW-0238">DNA-binding</keyword>
<dbReference type="Gene3D" id="2.10.109.10">
    <property type="entry name" value="Umud Fragment, subunit A"/>
    <property type="match status" value="1"/>
</dbReference>
<evidence type="ECO:0000256" key="12">
    <source>
        <dbReference type="HAMAP-Rule" id="MF_00015"/>
    </source>
</evidence>
<accession>A0ABQ5PXR1</accession>
<dbReference type="InterPro" id="IPR006197">
    <property type="entry name" value="Peptidase_S24_LexA"/>
</dbReference>